<dbReference type="Gene3D" id="3.30.43.10">
    <property type="entry name" value="Uridine Diphospho-n-acetylenolpyruvylglucosamine Reductase, domain 2"/>
    <property type="match status" value="1"/>
</dbReference>
<keyword evidence="4" id="KW-0274">FAD</keyword>
<dbReference type="OrthoDB" id="9768764at2"/>
<evidence type="ECO:0000313" key="8">
    <source>
        <dbReference type="Proteomes" id="UP000218418"/>
    </source>
</evidence>
<dbReference type="InterPro" id="IPR006094">
    <property type="entry name" value="Oxid_FAD_bind_N"/>
</dbReference>
<dbReference type="PANTHER" id="PTHR13878:SF53">
    <property type="entry name" value="CYTOKININ DEHYDROGENASE 6"/>
    <property type="match status" value="1"/>
</dbReference>
<gene>
    <name evidence="7" type="ORF">NIES267_01580</name>
</gene>
<dbReference type="InterPro" id="IPR050432">
    <property type="entry name" value="FAD-linked_Oxidoreductases_BP"/>
</dbReference>
<feature type="domain" description="FAD-binding PCMH-type" evidence="6">
    <location>
        <begin position="67"/>
        <end position="237"/>
    </location>
</feature>
<dbReference type="PROSITE" id="PS00862">
    <property type="entry name" value="OX2_COVAL_FAD"/>
    <property type="match status" value="1"/>
</dbReference>
<evidence type="ECO:0000256" key="1">
    <source>
        <dbReference type="ARBA" id="ARBA00001974"/>
    </source>
</evidence>
<evidence type="ECO:0000256" key="3">
    <source>
        <dbReference type="ARBA" id="ARBA00022630"/>
    </source>
</evidence>
<dbReference type="PROSITE" id="PS51387">
    <property type="entry name" value="FAD_PCMH"/>
    <property type="match status" value="1"/>
</dbReference>
<dbReference type="InterPro" id="IPR015345">
    <property type="entry name" value="Cytokinin_DH_FAD/cytokin-bd"/>
</dbReference>
<dbReference type="GO" id="GO:0071949">
    <property type="term" value="F:FAD binding"/>
    <property type="evidence" value="ECO:0007669"/>
    <property type="project" value="InterPro"/>
</dbReference>
<dbReference type="SUPFAM" id="SSF55103">
    <property type="entry name" value="FAD-linked oxidases, C-terminal domain"/>
    <property type="match status" value="1"/>
</dbReference>
<dbReference type="InterPro" id="IPR016169">
    <property type="entry name" value="FAD-bd_PCMH_sub2"/>
</dbReference>
<comment type="cofactor">
    <cofactor evidence="1">
        <name>FAD</name>
        <dbReference type="ChEBI" id="CHEBI:57692"/>
    </cofactor>
</comment>
<dbReference type="Proteomes" id="UP000218418">
    <property type="component" value="Chromosome"/>
</dbReference>
<name>A0A1Z4LHK3_9CYAN</name>
<dbReference type="Gene3D" id="3.30.465.10">
    <property type="match status" value="1"/>
</dbReference>
<evidence type="ECO:0000313" key="7">
    <source>
        <dbReference type="EMBL" id="BAY80701.1"/>
    </source>
</evidence>
<dbReference type="InterPro" id="IPR006093">
    <property type="entry name" value="Oxy_OxRdtase_FAD_BS"/>
</dbReference>
<evidence type="ECO:0000259" key="6">
    <source>
        <dbReference type="PROSITE" id="PS51387"/>
    </source>
</evidence>
<proteinExistence type="inferred from homology"/>
<dbReference type="Gene3D" id="3.40.462.10">
    <property type="entry name" value="FAD-linked oxidases, C-terminal domain"/>
    <property type="match status" value="1"/>
</dbReference>
<keyword evidence="5" id="KW-0560">Oxidoreductase</keyword>
<keyword evidence="3" id="KW-0285">Flavoprotein</keyword>
<evidence type="ECO:0000256" key="5">
    <source>
        <dbReference type="ARBA" id="ARBA00023002"/>
    </source>
</evidence>
<keyword evidence="8" id="KW-1185">Reference proteome</keyword>
<organism evidence="7 8">
    <name type="scientific">Calothrix parasitica NIES-267</name>
    <dbReference type="NCBI Taxonomy" id="1973488"/>
    <lineage>
        <taxon>Bacteria</taxon>
        <taxon>Bacillati</taxon>
        <taxon>Cyanobacteriota</taxon>
        <taxon>Cyanophyceae</taxon>
        <taxon>Nostocales</taxon>
        <taxon>Calotrichaceae</taxon>
        <taxon>Calothrix</taxon>
    </lineage>
</organism>
<evidence type="ECO:0000256" key="2">
    <source>
        <dbReference type="ARBA" id="ARBA00005466"/>
    </source>
</evidence>
<protein>
    <submittedName>
        <fullName evidence="7">Dehydrogenase containing FAD binding domain protein</fullName>
    </submittedName>
</protein>
<dbReference type="InterPro" id="IPR016167">
    <property type="entry name" value="FAD-bd_PCMH_sub1"/>
</dbReference>
<sequence>MNVIFSRRQILQILVNSSIALGLDFSNRDQMQSAIAAPIQTTISLDDILDNDAEVRKIAADDFGHLISKSPKAVVKPNCVEDVVKTIQFARQNKIKIAARGQGHSTYGQSQVENGLVVDMSYLNKIHSIDSNQVVVDGGVVWMQLAQEALEKNLTLPVLTDYLGLSVGGTLSVGGIGGAAHHYGLQVDNVLELLVVTGAGKLETCSRSQNTDLFEAVLAGLGQCGIMVRATIKPIVAPKNARVYSLVYESLKDFIQDQRLLARDKRFNYFKGAIISKPQGGWNYILEAASFWSPPTEPNNDALLTSLKHIKSMTKIEDKSYFDFINVPVVAMLNSIGAWSTPHPWFDVFLPSSAVEDYVEEILSSLTPKDTGNGFIFLYPVNTQSTNMPLSRLPDEPIVFLFDILRNQTSDSATSKQMLDSNRKLFEQARDLGGYRYPIGSIPFSQNDWMQHFGSKWDKLVSLKQKYDPDNILNPGQGIFRI</sequence>
<comment type="similarity">
    <text evidence="2">Belongs to the oxygen-dependent FAD-linked oxidoreductase family.</text>
</comment>
<dbReference type="Pfam" id="PF09265">
    <property type="entry name" value="Cytokin-bind"/>
    <property type="match status" value="1"/>
</dbReference>
<dbReference type="GO" id="GO:0019139">
    <property type="term" value="F:cytokinin dehydrogenase activity"/>
    <property type="evidence" value="ECO:0007669"/>
    <property type="project" value="InterPro"/>
</dbReference>
<accession>A0A1Z4LHK3</accession>
<dbReference type="PANTHER" id="PTHR13878">
    <property type="entry name" value="GULONOLACTONE OXIDASE"/>
    <property type="match status" value="1"/>
</dbReference>
<dbReference type="GO" id="GO:0009690">
    <property type="term" value="P:cytokinin metabolic process"/>
    <property type="evidence" value="ECO:0007669"/>
    <property type="project" value="InterPro"/>
</dbReference>
<dbReference type="SUPFAM" id="SSF56176">
    <property type="entry name" value="FAD-binding/transporter-associated domain-like"/>
    <property type="match status" value="1"/>
</dbReference>
<dbReference type="InterPro" id="IPR016170">
    <property type="entry name" value="Cytok_DH_C_sf"/>
</dbReference>
<dbReference type="InterPro" id="IPR016166">
    <property type="entry name" value="FAD-bd_PCMH"/>
</dbReference>
<dbReference type="AlphaFoldDB" id="A0A1Z4LHK3"/>
<reference evidence="7 8" key="1">
    <citation type="submission" date="2017-06" db="EMBL/GenBank/DDBJ databases">
        <title>Genome sequencing of cyanobaciteial culture collection at National Institute for Environmental Studies (NIES).</title>
        <authorList>
            <person name="Hirose Y."/>
            <person name="Shimura Y."/>
            <person name="Fujisawa T."/>
            <person name="Nakamura Y."/>
            <person name="Kawachi M."/>
        </authorList>
    </citation>
    <scope>NUCLEOTIDE SEQUENCE [LARGE SCALE GENOMIC DNA]</scope>
    <source>
        <strain evidence="7 8">NIES-267</strain>
    </source>
</reference>
<dbReference type="InterPro" id="IPR016164">
    <property type="entry name" value="FAD-linked_Oxase-like_C"/>
</dbReference>
<dbReference type="InterPro" id="IPR036318">
    <property type="entry name" value="FAD-bd_PCMH-like_sf"/>
</dbReference>
<evidence type="ECO:0000256" key="4">
    <source>
        <dbReference type="ARBA" id="ARBA00022827"/>
    </source>
</evidence>
<dbReference type="Pfam" id="PF01565">
    <property type="entry name" value="FAD_binding_4"/>
    <property type="match status" value="1"/>
</dbReference>
<dbReference type="EMBL" id="AP018227">
    <property type="protein sequence ID" value="BAY80701.1"/>
    <property type="molecule type" value="Genomic_DNA"/>
</dbReference>